<evidence type="ECO:0000256" key="5">
    <source>
        <dbReference type="ARBA" id="ARBA00013376"/>
    </source>
</evidence>
<keyword evidence="8 14" id="KW-0560">Oxidoreductase</keyword>
<organism evidence="18 19">
    <name type="scientific">Clostridium paraputrificum</name>
    <dbReference type="NCBI Taxonomy" id="29363"/>
    <lineage>
        <taxon>Bacteria</taxon>
        <taxon>Bacillati</taxon>
        <taxon>Bacillota</taxon>
        <taxon>Clostridia</taxon>
        <taxon>Eubacteriales</taxon>
        <taxon>Clostridiaceae</taxon>
        <taxon>Clostridium</taxon>
    </lineage>
</organism>
<evidence type="ECO:0000259" key="17">
    <source>
        <dbReference type="Pfam" id="PF03447"/>
    </source>
</evidence>
<dbReference type="GO" id="GO:0050661">
    <property type="term" value="F:NADP binding"/>
    <property type="evidence" value="ECO:0007669"/>
    <property type="project" value="InterPro"/>
</dbReference>
<sequence length="325" mass="35110">MNIGIIGYGGVGKALVRLIKKKKYDFNIKFIIKSDGGIVCKSGINIDSILINEDNLQRHEFWSKGLSLENVIDNDIDYLIELTPTNKDTGEPALSFIKLALKNGISVVTGNKGPVLIDYKGLKRLAEENNAKLGIGCTVGAALPTIEGGAVGCAGADILCIEGILNGTSNFILSEMSEKAVSYEEALHKAQSIGIAETNPYMDVEGYDTAIKMIILTNYFFDSQITLKDVDIVGISNISKEVINRVKDSGGKIKLLGKTYRENNEIKIKVSPEILNVEHSLYSVDRKNKGILFNTDVLGNITIIGGASGVENAAASIVRDITNLK</sequence>
<comment type="pathway">
    <text evidence="1 14">Amino-acid biosynthesis; L-threonine biosynthesis; L-threonine from L-aspartate: step 3/5.</text>
</comment>
<evidence type="ECO:0000256" key="12">
    <source>
        <dbReference type="PIRSR" id="PIRSR036497-1"/>
    </source>
</evidence>
<feature type="binding site" evidence="13">
    <location>
        <position position="197"/>
    </location>
    <ligand>
        <name>L-homoserine</name>
        <dbReference type="ChEBI" id="CHEBI:57476"/>
    </ligand>
</feature>
<evidence type="ECO:0000256" key="3">
    <source>
        <dbReference type="ARBA" id="ARBA00006753"/>
    </source>
</evidence>
<evidence type="ECO:0000256" key="2">
    <source>
        <dbReference type="ARBA" id="ARBA00005062"/>
    </source>
</evidence>
<feature type="binding site" evidence="13">
    <location>
        <position position="112"/>
    </location>
    <ligand>
        <name>NADPH</name>
        <dbReference type="ChEBI" id="CHEBI:57783"/>
    </ligand>
</feature>
<dbReference type="InterPro" id="IPR005106">
    <property type="entry name" value="Asp/hSer_DH_NAD-bd"/>
</dbReference>
<dbReference type="UniPathway" id="UPA00051">
    <property type="reaction ID" value="UER00465"/>
</dbReference>
<evidence type="ECO:0000313" key="18">
    <source>
        <dbReference type="EMBL" id="OBY11701.1"/>
    </source>
</evidence>
<dbReference type="GO" id="GO:0004412">
    <property type="term" value="F:homoserine dehydrogenase activity"/>
    <property type="evidence" value="ECO:0007669"/>
    <property type="project" value="UniProtKB-EC"/>
</dbReference>
<evidence type="ECO:0000256" key="6">
    <source>
        <dbReference type="ARBA" id="ARBA00022605"/>
    </source>
</evidence>
<evidence type="ECO:0000256" key="8">
    <source>
        <dbReference type="ARBA" id="ARBA00023002"/>
    </source>
</evidence>
<evidence type="ECO:0000256" key="11">
    <source>
        <dbReference type="ARBA" id="ARBA00048841"/>
    </source>
</evidence>
<feature type="domain" description="Aspartate/homoserine dehydrogenase NAD-binding" evidence="17">
    <location>
        <begin position="7"/>
        <end position="132"/>
    </location>
</feature>
<dbReference type="PANTHER" id="PTHR43331">
    <property type="entry name" value="HOMOSERINE DEHYDROGENASE"/>
    <property type="match status" value="1"/>
</dbReference>
<comment type="similarity">
    <text evidence="3 15">Belongs to the homoserine dehydrogenase family.</text>
</comment>
<dbReference type="UniPathway" id="UPA00050">
    <property type="reaction ID" value="UER00063"/>
</dbReference>
<evidence type="ECO:0000256" key="1">
    <source>
        <dbReference type="ARBA" id="ARBA00005056"/>
    </source>
</evidence>
<evidence type="ECO:0000256" key="9">
    <source>
        <dbReference type="ARBA" id="ARBA00023053"/>
    </source>
</evidence>
<dbReference type="OrthoDB" id="9808167at2"/>
<keyword evidence="9" id="KW-0915">Sodium</keyword>
<evidence type="ECO:0000313" key="19">
    <source>
        <dbReference type="Proteomes" id="UP000092714"/>
    </source>
</evidence>
<comment type="pathway">
    <text evidence="2 14">Amino-acid biosynthesis; L-methionine biosynthesis via de novo pathway; L-homoserine from L-aspartate: step 3/3.</text>
</comment>
<evidence type="ECO:0000256" key="13">
    <source>
        <dbReference type="PIRSR" id="PIRSR036497-2"/>
    </source>
</evidence>
<dbReference type="FunFam" id="3.30.360.10:FF:000005">
    <property type="entry name" value="Homoserine dehydrogenase"/>
    <property type="match status" value="1"/>
</dbReference>
<proteinExistence type="inferred from homology"/>
<comment type="catalytic activity">
    <reaction evidence="11">
        <text>L-homoserine + NADP(+) = L-aspartate 4-semialdehyde + NADPH + H(+)</text>
        <dbReference type="Rhea" id="RHEA:15761"/>
        <dbReference type="ChEBI" id="CHEBI:15378"/>
        <dbReference type="ChEBI" id="CHEBI:57476"/>
        <dbReference type="ChEBI" id="CHEBI:57783"/>
        <dbReference type="ChEBI" id="CHEBI:58349"/>
        <dbReference type="ChEBI" id="CHEBI:537519"/>
        <dbReference type="EC" id="1.1.1.3"/>
    </reaction>
    <physiologicalReaction direction="right-to-left" evidence="11">
        <dbReference type="Rhea" id="RHEA:15763"/>
    </physiologicalReaction>
</comment>
<dbReference type="Gene3D" id="3.30.360.10">
    <property type="entry name" value="Dihydrodipicolinate Reductase, domain 2"/>
    <property type="match status" value="1"/>
</dbReference>
<keyword evidence="6 14" id="KW-0028">Amino-acid biosynthesis</keyword>
<dbReference type="Pfam" id="PF03447">
    <property type="entry name" value="NAD_binding_3"/>
    <property type="match status" value="1"/>
</dbReference>
<dbReference type="RefSeq" id="WP_065254417.1">
    <property type="nucleotide sequence ID" value="NZ_JAQLCW010000009.1"/>
</dbReference>
<dbReference type="SUPFAM" id="SSF51735">
    <property type="entry name" value="NAD(P)-binding Rossmann-fold domains"/>
    <property type="match status" value="1"/>
</dbReference>
<dbReference type="InterPro" id="IPR001342">
    <property type="entry name" value="HDH_cat"/>
</dbReference>
<comment type="caution">
    <text evidence="18">The sequence shown here is derived from an EMBL/GenBank/DDBJ whole genome shotgun (WGS) entry which is preliminary data.</text>
</comment>
<evidence type="ECO:0000256" key="15">
    <source>
        <dbReference type="RuleBase" id="RU004171"/>
    </source>
</evidence>
<dbReference type="InterPro" id="IPR036291">
    <property type="entry name" value="NAD(P)-bd_dom_sf"/>
</dbReference>
<evidence type="ECO:0000256" key="4">
    <source>
        <dbReference type="ARBA" id="ARBA00013213"/>
    </source>
</evidence>
<dbReference type="GO" id="GO:0009088">
    <property type="term" value="P:threonine biosynthetic process"/>
    <property type="evidence" value="ECO:0007669"/>
    <property type="project" value="UniProtKB-UniPathway"/>
</dbReference>
<keyword evidence="13 14" id="KW-0521">NADP</keyword>
<dbReference type="InterPro" id="IPR022697">
    <property type="entry name" value="HDH_short"/>
</dbReference>
<dbReference type="SUPFAM" id="SSF55347">
    <property type="entry name" value="Glyceraldehyde-3-phosphate dehydrogenase-like, C-terminal domain"/>
    <property type="match status" value="1"/>
</dbReference>
<dbReference type="AlphaFoldDB" id="A0A1B8RS90"/>
<feature type="active site" description="Proton donor" evidence="12">
    <location>
        <position position="212"/>
    </location>
</feature>
<dbReference type="InterPro" id="IPR019811">
    <property type="entry name" value="HDH_CS"/>
</dbReference>
<keyword evidence="19" id="KW-1185">Reference proteome</keyword>
<feature type="domain" description="Homoserine dehydrogenase catalytic" evidence="16">
    <location>
        <begin position="145"/>
        <end position="321"/>
    </location>
</feature>
<dbReference type="PANTHER" id="PTHR43331:SF1">
    <property type="entry name" value="HOMOSERINE DEHYDROGENASE"/>
    <property type="match status" value="1"/>
</dbReference>
<dbReference type="NCBIfam" id="NF004976">
    <property type="entry name" value="PRK06349.1"/>
    <property type="match status" value="1"/>
</dbReference>
<evidence type="ECO:0000256" key="10">
    <source>
        <dbReference type="ARBA" id="ARBA00023167"/>
    </source>
</evidence>
<keyword evidence="10 14" id="KW-0486">Methionine biosynthesis</keyword>
<dbReference type="PROSITE" id="PS01042">
    <property type="entry name" value="HOMOSER_DHGENASE"/>
    <property type="match status" value="1"/>
</dbReference>
<dbReference type="EC" id="1.1.1.3" evidence="4 14"/>
<accession>A0A1B8RS90</accession>
<dbReference type="EMBL" id="MAPZ01000011">
    <property type="protein sequence ID" value="OBY11701.1"/>
    <property type="molecule type" value="Genomic_DNA"/>
</dbReference>
<evidence type="ECO:0000256" key="14">
    <source>
        <dbReference type="RuleBase" id="RU000579"/>
    </source>
</evidence>
<protein>
    <recommendedName>
        <fullName evidence="5 14">Homoserine dehydrogenase</fullName>
        <ecNumber evidence="4 14">1.1.1.3</ecNumber>
    </recommendedName>
</protein>
<dbReference type="GO" id="GO:0009086">
    <property type="term" value="P:methionine biosynthetic process"/>
    <property type="evidence" value="ECO:0007669"/>
    <property type="project" value="UniProtKB-KW"/>
</dbReference>
<evidence type="ECO:0000259" key="16">
    <source>
        <dbReference type="Pfam" id="PF00742"/>
    </source>
</evidence>
<keyword evidence="7 14" id="KW-0791">Threonine biosynthesis</keyword>
<gene>
    <name evidence="18" type="ORF">CP373A1_04750</name>
</gene>
<dbReference type="PIRSF" id="PIRSF036497">
    <property type="entry name" value="HDH_short"/>
    <property type="match status" value="1"/>
</dbReference>
<dbReference type="eggNOG" id="COG0460">
    <property type="taxonomic scope" value="Bacteria"/>
</dbReference>
<dbReference type="Proteomes" id="UP000092714">
    <property type="component" value="Unassembled WGS sequence"/>
</dbReference>
<evidence type="ECO:0000256" key="7">
    <source>
        <dbReference type="ARBA" id="ARBA00022697"/>
    </source>
</evidence>
<dbReference type="Pfam" id="PF00742">
    <property type="entry name" value="Homoserine_dh"/>
    <property type="match status" value="1"/>
</dbReference>
<reference evidence="18 19" key="1">
    <citation type="submission" date="2016-06" db="EMBL/GenBank/DDBJ databases">
        <authorList>
            <person name="Kjaerup R.B."/>
            <person name="Dalgaard T.S."/>
            <person name="Juul-Madsen H.R."/>
        </authorList>
    </citation>
    <scope>NUCLEOTIDE SEQUENCE [LARGE SCALE GENOMIC DNA]</scope>
    <source>
        <strain evidence="18 19">373-A1</strain>
    </source>
</reference>
<name>A0A1B8RS90_9CLOT</name>
<dbReference type="Gene3D" id="3.40.50.720">
    <property type="entry name" value="NAD(P)-binding Rossmann-like Domain"/>
    <property type="match status" value="1"/>
</dbReference>
<feature type="binding site" evidence="13">
    <location>
        <begin position="7"/>
        <end position="12"/>
    </location>
    <ligand>
        <name>NADP(+)</name>
        <dbReference type="ChEBI" id="CHEBI:58349"/>
    </ligand>
</feature>